<dbReference type="Pfam" id="PF13365">
    <property type="entry name" value="Trypsin_2"/>
    <property type="match status" value="1"/>
</dbReference>
<accession>A0ABQ2IS66</accession>
<protein>
    <recommendedName>
        <fullName evidence="3">Trypsin-like peptidase domain-containing protein</fullName>
    </recommendedName>
</protein>
<evidence type="ECO:0000313" key="1">
    <source>
        <dbReference type="EMBL" id="GGN23688.1"/>
    </source>
</evidence>
<comment type="caution">
    <text evidence="1">The sequence shown here is derived from an EMBL/GenBank/DDBJ whole genome shotgun (WGS) entry which is preliminary data.</text>
</comment>
<reference evidence="2" key="1">
    <citation type="journal article" date="2019" name="Int. J. Syst. Evol. Microbiol.">
        <title>The Global Catalogue of Microorganisms (GCM) 10K type strain sequencing project: providing services to taxonomists for standard genome sequencing and annotation.</title>
        <authorList>
            <consortium name="The Broad Institute Genomics Platform"/>
            <consortium name="The Broad Institute Genome Sequencing Center for Infectious Disease"/>
            <person name="Wu L."/>
            <person name="Ma J."/>
        </authorList>
    </citation>
    <scope>NUCLEOTIDE SEQUENCE [LARGE SCALE GENOMIC DNA]</scope>
    <source>
        <strain evidence="2">CGMCC 4.7319</strain>
    </source>
</reference>
<dbReference type="Gene3D" id="2.40.10.10">
    <property type="entry name" value="Trypsin-like serine proteases"/>
    <property type="match status" value="1"/>
</dbReference>
<sequence>MTLVVASIVSAIAAAASLKIWVAVAASIAAVITGSRLLFTDLVVPLRVGVVGRATVRLTVKRESPGSDEFLYGSAVQISAGRWLTAAHMVTGDDQPRLRLGAEFVDSRVVHRDEENDIAVLETDGVWRWRAKLLWLAPDAGEKLIITGLARVGNRAHRISLEYTAQGIIDESELVLTGPAPAIGFSGAPAVDSRTGRVVGVTIRRSEGEFTHLSLTHVRMLSVLPDSLRIRKRLRFSRATT</sequence>
<keyword evidence="2" id="KW-1185">Reference proteome</keyword>
<proteinExistence type="predicted"/>
<dbReference type="RefSeq" id="WP_189159784.1">
    <property type="nucleotide sequence ID" value="NZ_BMNC01000019.1"/>
</dbReference>
<dbReference type="SUPFAM" id="SSF50494">
    <property type="entry name" value="Trypsin-like serine proteases"/>
    <property type="match status" value="1"/>
</dbReference>
<gene>
    <name evidence="1" type="ORF">GCM10011609_76660</name>
</gene>
<dbReference type="Proteomes" id="UP000597656">
    <property type="component" value="Unassembled WGS sequence"/>
</dbReference>
<name>A0ABQ2IS66_9PSEU</name>
<organism evidence="1 2">
    <name type="scientific">Lentzea pudingi</name>
    <dbReference type="NCBI Taxonomy" id="1789439"/>
    <lineage>
        <taxon>Bacteria</taxon>
        <taxon>Bacillati</taxon>
        <taxon>Actinomycetota</taxon>
        <taxon>Actinomycetes</taxon>
        <taxon>Pseudonocardiales</taxon>
        <taxon>Pseudonocardiaceae</taxon>
        <taxon>Lentzea</taxon>
    </lineage>
</organism>
<dbReference type="EMBL" id="BMNC01000019">
    <property type="protein sequence ID" value="GGN23688.1"/>
    <property type="molecule type" value="Genomic_DNA"/>
</dbReference>
<dbReference type="InterPro" id="IPR009003">
    <property type="entry name" value="Peptidase_S1_PA"/>
</dbReference>
<dbReference type="InterPro" id="IPR043504">
    <property type="entry name" value="Peptidase_S1_PA_chymotrypsin"/>
</dbReference>
<evidence type="ECO:0000313" key="2">
    <source>
        <dbReference type="Proteomes" id="UP000597656"/>
    </source>
</evidence>
<evidence type="ECO:0008006" key="3">
    <source>
        <dbReference type="Google" id="ProtNLM"/>
    </source>
</evidence>